<dbReference type="EMBL" id="SJTH01000026">
    <property type="protein sequence ID" value="TCJ02810.1"/>
    <property type="molecule type" value="Genomic_DNA"/>
</dbReference>
<keyword evidence="3" id="KW-0175">Coiled coil</keyword>
<gene>
    <name evidence="6" type="ORF">E0Y62_17555</name>
</gene>
<dbReference type="OrthoDB" id="242546at2"/>
<dbReference type="AlphaFoldDB" id="A0A4R1AYR0"/>
<evidence type="ECO:0000256" key="2">
    <source>
        <dbReference type="PROSITE-ProRule" id="PRU00284"/>
    </source>
</evidence>
<dbReference type="PROSITE" id="PS50111">
    <property type="entry name" value="CHEMOTAXIS_TRANSDUC_2"/>
    <property type="match status" value="1"/>
</dbReference>
<keyword evidence="4" id="KW-0812">Transmembrane</keyword>
<dbReference type="SMART" id="SM00283">
    <property type="entry name" value="MA"/>
    <property type="match status" value="1"/>
</dbReference>
<dbReference type="GO" id="GO:0007165">
    <property type="term" value="P:signal transduction"/>
    <property type="evidence" value="ECO:0007669"/>
    <property type="project" value="UniProtKB-KW"/>
</dbReference>
<feature type="coiled-coil region" evidence="3">
    <location>
        <begin position="274"/>
        <end position="308"/>
    </location>
</feature>
<evidence type="ECO:0000256" key="4">
    <source>
        <dbReference type="SAM" id="Phobius"/>
    </source>
</evidence>
<dbReference type="STRING" id="1742358.GCA_001439605_00636"/>
<dbReference type="SUPFAM" id="SSF58104">
    <property type="entry name" value="Methyl-accepting chemotaxis protein (MCP) signaling domain"/>
    <property type="match status" value="1"/>
</dbReference>
<dbReference type="PANTHER" id="PTHR32089">
    <property type="entry name" value="METHYL-ACCEPTING CHEMOTAXIS PROTEIN MCPB"/>
    <property type="match status" value="1"/>
</dbReference>
<dbReference type="Gene3D" id="1.10.287.950">
    <property type="entry name" value="Methyl-accepting chemotaxis protein"/>
    <property type="match status" value="1"/>
</dbReference>
<evidence type="ECO:0000313" key="7">
    <source>
        <dbReference type="Proteomes" id="UP000293846"/>
    </source>
</evidence>
<protein>
    <recommendedName>
        <fullName evidence="5">Methyl-accepting transducer domain-containing protein</fullName>
    </recommendedName>
</protein>
<feature type="transmembrane region" description="Helical" evidence="4">
    <location>
        <begin position="68"/>
        <end position="87"/>
    </location>
</feature>
<dbReference type="RefSeq" id="WP_131237717.1">
    <property type="nucleotide sequence ID" value="NZ_SJTH01000026.1"/>
</dbReference>
<proteinExistence type="predicted"/>
<keyword evidence="7" id="KW-1185">Reference proteome</keyword>
<comment type="caution">
    <text evidence="6">The sequence shown here is derived from an EMBL/GenBank/DDBJ whole genome shotgun (WGS) entry which is preliminary data.</text>
</comment>
<keyword evidence="1 2" id="KW-0807">Transducer</keyword>
<dbReference type="PANTHER" id="PTHR32089:SF112">
    <property type="entry name" value="LYSOZYME-LIKE PROTEIN-RELATED"/>
    <property type="match status" value="1"/>
</dbReference>
<feature type="coiled-coil region" evidence="3">
    <location>
        <begin position="169"/>
        <end position="196"/>
    </location>
</feature>
<organism evidence="6 7">
    <name type="scientific">Cytobacillus praedii</name>
    <dbReference type="NCBI Taxonomy" id="1742358"/>
    <lineage>
        <taxon>Bacteria</taxon>
        <taxon>Bacillati</taxon>
        <taxon>Bacillota</taxon>
        <taxon>Bacilli</taxon>
        <taxon>Bacillales</taxon>
        <taxon>Bacillaceae</taxon>
        <taxon>Cytobacillus</taxon>
    </lineage>
</organism>
<keyword evidence="4" id="KW-1133">Transmembrane helix</keyword>
<evidence type="ECO:0000313" key="6">
    <source>
        <dbReference type="EMBL" id="TCJ02810.1"/>
    </source>
</evidence>
<dbReference type="InterPro" id="IPR004089">
    <property type="entry name" value="MCPsignal_dom"/>
</dbReference>
<feature type="domain" description="Methyl-accepting transducer" evidence="5">
    <location>
        <begin position="210"/>
        <end position="460"/>
    </location>
</feature>
<sequence>MNAIEQLKLLDLKSKNKLMLIIYSISTGIGLISMLALDPKSIMSILNLLQVIIYPIVYVWTNKSKKEYLFPYVIVIGMNACMLITTLLTGGNLAGVISVFFFTIFAAVPFNKKIFGIGFVFGVIILSYNSFVPEDTYAYLKDEFASFLLIYLLSTVLLSVLIHLNDKQYKKLQAYMDQEETNSRSKEEQKVKLEKELLTIAESLSKVNEKIQYSVASQDEIRIAISEVSSGSQIQSEQISGIASNAHNNLMVLNEMNRSTKELIEESVQSSNAAEEGQTKAKHLMNEMDNLQTVISELNNNFITLTQKIEETNQFAHQIQQITEQTNLLALNASIEAARAGEAGKGFSVVAEEIRKLADTTKGITIKITENLIDVNKTNELAQGNMKASSVNLNQSVESTKEVEEKFAELNMMLKKVNKKFQEFESLSKDVGRNSENVESSTNDFAAIIEEATASLQQVNASIETITADNRVIAEYIQQTAESAENIKKSFN</sequence>
<dbReference type="Proteomes" id="UP000293846">
    <property type="component" value="Unassembled WGS sequence"/>
</dbReference>
<feature type="transmembrane region" description="Helical" evidence="4">
    <location>
        <begin position="18"/>
        <end position="36"/>
    </location>
</feature>
<evidence type="ECO:0000256" key="1">
    <source>
        <dbReference type="ARBA" id="ARBA00023224"/>
    </source>
</evidence>
<accession>A0A4R1AYR0</accession>
<feature type="transmembrane region" description="Helical" evidence="4">
    <location>
        <begin position="93"/>
        <end position="110"/>
    </location>
</feature>
<dbReference type="Pfam" id="PF00015">
    <property type="entry name" value="MCPsignal"/>
    <property type="match status" value="1"/>
</dbReference>
<feature type="transmembrane region" description="Helical" evidence="4">
    <location>
        <begin position="42"/>
        <end position="61"/>
    </location>
</feature>
<name>A0A4R1AYR0_9BACI</name>
<feature type="transmembrane region" description="Helical" evidence="4">
    <location>
        <begin position="144"/>
        <end position="164"/>
    </location>
</feature>
<dbReference type="GO" id="GO:0016020">
    <property type="term" value="C:membrane"/>
    <property type="evidence" value="ECO:0007669"/>
    <property type="project" value="InterPro"/>
</dbReference>
<keyword evidence="4" id="KW-0472">Membrane</keyword>
<evidence type="ECO:0000259" key="5">
    <source>
        <dbReference type="PROSITE" id="PS50111"/>
    </source>
</evidence>
<feature type="transmembrane region" description="Helical" evidence="4">
    <location>
        <begin position="115"/>
        <end position="132"/>
    </location>
</feature>
<reference evidence="6 7" key="1">
    <citation type="submission" date="2019-03" db="EMBL/GenBank/DDBJ databases">
        <authorList>
            <person name="Jensen L."/>
            <person name="Storgaard J."/>
            <person name="Sulaj E."/>
            <person name="Schramm A."/>
            <person name="Marshall I.P.G."/>
        </authorList>
    </citation>
    <scope>NUCLEOTIDE SEQUENCE [LARGE SCALE GENOMIC DNA]</scope>
    <source>
        <strain evidence="6 7">2017H2G3</strain>
    </source>
</reference>
<evidence type="ECO:0000256" key="3">
    <source>
        <dbReference type="SAM" id="Coils"/>
    </source>
</evidence>